<gene>
    <name evidence="2" type="ORF">EDD27_7708</name>
</gene>
<proteinExistence type="predicted"/>
<evidence type="ECO:0000313" key="2">
    <source>
        <dbReference type="EMBL" id="RVX44938.1"/>
    </source>
</evidence>
<keyword evidence="3" id="KW-1185">Reference proteome</keyword>
<dbReference type="InterPro" id="IPR025375">
    <property type="entry name" value="DUF4365"/>
</dbReference>
<protein>
    <submittedName>
        <fullName evidence="2">Uncharacterized protein DUF4365</fullName>
    </submittedName>
</protein>
<evidence type="ECO:0000259" key="1">
    <source>
        <dbReference type="Pfam" id="PF14280"/>
    </source>
</evidence>
<dbReference type="RefSeq" id="WP_164903971.1">
    <property type="nucleotide sequence ID" value="NZ_SAUN01000001.1"/>
</dbReference>
<accession>A0A438MH81</accession>
<feature type="domain" description="DUF4365" evidence="1">
    <location>
        <begin position="29"/>
        <end position="178"/>
    </location>
</feature>
<dbReference type="AlphaFoldDB" id="A0A438MH81"/>
<dbReference type="EMBL" id="SAUN01000001">
    <property type="protein sequence ID" value="RVX44938.1"/>
    <property type="molecule type" value="Genomic_DNA"/>
</dbReference>
<reference evidence="2 3" key="1">
    <citation type="submission" date="2019-01" db="EMBL/GenBank/DDBJ databases">
        <title>Sequencing the genomes of 1000 actinobacteria strains.</title>
        <authorList>
            <person name="Klenk H.-P."/>
        </authorList>
    </citation>
    <scope>NUCLEOTIDE SEQUENCE [LARGE SCALE GENOMIC DNA]</scope>
    <source>
        <strain evidence="2 3">DSM 43925</strain>
    </source>
</reference>
<sequence length="185" mass="21378">MLSTSEQWGELYTPKGAPYGSMHQTQCKEQFSLAFTHAITAAARCKISDLRVDDECVDFTVRQVANHRRHSTAMVDVQMKCTEQDVLKDDGIHWQLDRDHYEALRDPLTYNRKILVVLLVPHLLQSWLEMREDGMLLRRIAYWVCLEGAEPIETQSKTVILPRENIFNVEQLLEILQRVGDGGRP</sequence>
<organism evidence="2 3">
    <name type="scientific">Nonomuraea polychroma</name>
    <dbReference type="NCBI Taxonomy" id="46176"/>
    <lineage>
        <taxon>Bacteria</taxon>
        <taxon>Bacillati</taxon>
        <taxon>Actinomycetota</taxon>
        <taxon>Actinomycetes</taxon>
        <taxon>Streptosporangiales</taxon>
        <taxon>Streptosporangiaceae</taxon>
        <taxon>Nonomuraea</taxon>
    </lineage>
</organism>
<dbReference type="Pfam" id="PF14280">
    <property type="entry name" value="DUF4365"/>
    <property type="match status" value="1"/>
</dbReference>
<comment type="caution">
    <text evidence="2">The sequence shown here is derived from an EMBL/GenBank/DDBJ whole genome shotgun (WGS) entry which is preliminary data.</text>
</comment>
<dbReference type="Proteomes" id="UP000284824">
    <property type="component" value="Unassembled WGS sequence"/>
</dbReference>
<evidence type="ECO:0000313" key="3">
    <source>
        <dbReference type="Proteomes" id="UP000284824"/>
    </source>
</evidence>
<name>A0A438MH81_9ACTN</name>